<dbReference type="OrthoDB" id="3209791at2"/>
<gene>
    <name evidence="1" type="ORF">NCTC10797_00341</name>
</gene>
<evidence type="ECO:0000313" key="1">
    <source>
        <dbReference type="EMBL" id="VFA96588.1"/>
    </source>
</evidence>
<dbReference type="RefSeq" id="WP_104361208.1">
    <property type="nucleotide sequence ID" value="NZ_CP026746.1"/>
</dbReference>
<dbReference type="AlphaFoldDB" id="A0A2L2JXC5"/>
<organism evidence="1 2">
    <name type="scientific">Nocardia cyriacigeorgica</name>
    <dbReference type="NCBI Taxonomy" id="135487"/>
    <lineage>
        <taxon>Bacteria</taxon>
        <taxon>Bacillati</taxon>
        <taxon>Actinomycetota</taxon>
        <taxon>Actinomycetes</taxon>
        <taxon>Mycobacteriales</taxon>
        <taxon>Nocardiaceae</taxon>
        <taxon>Nocardia</taxon>
    </lineage>
</organism>
<accession>A0A2L2JXC5</accession>
<protein>
    <submittedName>
        <fullName evidence="1">Uncharacterized protein</fullName>
    </submittedName>
</protein>
<proteinExistence type="predicted"/>
<dbReference type="EMBL" id="LR215973">
    <property type="protein sequence ID" value="VFA96588.1"/>
    <property type="molecule type" value="Genomic_DNA"/>
</dbReference>
<evidence type="ECO:0000313" key="2">
    <source>
        <dbReference type="Proteomes" id="UP000290439"/>
    </source>
</evidence>
<name>A0A2L2JXC5_9NOCA</name>
<dbReference type="GeneID" id="57072141"/>
<dbReference type="Proteomes" id="UP000290439">
    <property type="component" value="Chromosome"/>
</dbReference>
<sequence>MLRRAVSVSRLHAVAWPVLIAWPLGILLVAFAIPWVIFLLVDAQEANVTGSVSAAFGIVLAFYLGAMTQTFPFALGLSITRRDYFAATLLVAAAQILGTGVLLWGLGLIEEATDGWGVNMVMFDVPGQFTSSPLIQLGTYLAILALVAGAGLLTGALYQRWRVSGVYTFLVALLLILGLAAIVITWQSWWPEVGHWFADTPRVVPMVLLPAVLAVMCIGGAWATIRRATA</sequence>
<reference evidence="1 2" key="1">
    <citation type="submission" date="2019-02" db="EMBL/GenBank/DDBJ databases">
        <authorList>
            <consortium name="Pathogen Informatics"/>
        </authorList>
    </citation>
    <scope>NUCLEOTIDE SEQUENCE [LARGE SCALE GENOMIC DNA]</scope>
    <source>
        <strain evidence="1 2">3012STDY6756504</strain>
    </source>
</reference>